<evidence type="ECO:0000313" key="8">
    <source>
        <dbReference type="EMBL" id="PVZ97037.1"/>
    </source>
</evidence>
<dbReference type="InterPro" id="IPR052207">
    <property type="entry name" value="Max-like/E-box_TFs"/>
</dbReference>
<dbReference type="GO" id="GO:0005634">
    <property type="term" value="C:nucleus"/>
    <property type="evidence" value="ECO:0007669"/>
    <property type="project" value="UniProtKB-SubCell"/>
</dbReference>
<evidence type="ECO:0000256" key="2">
    <source>
        <dbReference type="ARBA" id="ARBA00023015"/>
    </source>
</evidence>
<feature type="compositionally biased region" description="Basic and acidic residues" evidence="6">
    <location>
        <begin position="289"/>
        <end position="298"/>
    </location>
</feature>
<dbReference type="SMART" id="SM00353">
    <property type="entry name" value="HLH"/>
    <property type="match status" value="1"/>
</dbReference>
<name>A0A2U1IW59_SMIAN</name>
<feature type="region of interest" description="Disordered" evidence="6">
    <location>
        <begin position="344"/>
        <end position="372"/>
    </location>
</feature>
<feature type="region of interest" description="Disordered" evidence="6">
    <location>
        <begin position="255"/>
        <end position="298"/>
    </location>
</feature>
<protein>
    <recommendedName>
        <fullName evidence="7">BHLH domain-containing protein</fullName>
    </recommendedName>
</protein>
<feature type="compositionally biased region" description="Basic and acidic residues" evidence="6">
    <location>
        <begin position="408"/>
        <end position="417"/>
    </location>
</feature>
<comment type="caution">
    <text evidence="8">The sequence shown here is derived from an EMBL/GenBank/DDBJ whole genome shotgun (WGS) entry which is preliminary data.</text>
</comment>
<dbReference type="Pfam" id="PF00010">
    <property type="entry name" value="HLH"/>
    <property type="match status" value="1"/>
</dbReference>
<dbReference type="InterPro" id="IPR036638">
    <property type="entry name" value="HLH_DNA-bd_sf"/>
</dbReference>
<feature type="compositionally biased region" description="Polar residues" evidence="6">
    <location>
        <begin position="396"/>
        <end position="407"/>
    </location>
</feature>
<keyword evidence="5" id="KW-0539">Nucleus</keyword>
<dbReference type="EMBL" id="MBFU01001021">
    <property type="protein sequence ID" value="PVZ97037.1"/>
    <property type="molecule type" value="Genomic_DNA"/>
</dbReference>
<dbReference type="InterPro" id="IPR011598">
    <property type="entry name" value="bHLH_dom"/>
</dbReference>
<organism evidence="8 9">
    <name type="scientific">Smittium angustum</name>
    <dbReference type="NCBI Taxonomy" id="133377"/>
    <lineage>
        <taxon>Eukaryota</taxon>
        <taxon>Fungi</taxon>
        <taxon>Fungi incertae sedis</taxon>
        <taxon>Zoopagomycota</taxon>
        <taxon>Kickxellomycotina</taxon>
        <taxon>Harpellomycetes</taxon>
        <taxon>Harpellales</taxon>
        <taxon>Legeriomycetaceae</taxon>
        <taxon>Smittium</taxon>
    </lineage>
</organism>
<dbReference type="PANTHER" id="PTHR15741:SF27">
    <property type="entry name" value="TRANSCRIPTION FACTOR AP-4"/>
    <property type="match status" value="1"/>
</dbReference>
<dbReference type="GO" id="GO:0046983">
    <property type="term" value="F:protein dimerization activity"/>
    <property type="evidence" value="ECO:0007669"/>
    <property type="project" value="InterPro"/>
</dbReference>
<feature type="compositionally biased region" description="Basic and acidic residues" evidence="6">
    <location>
        <begin position="264"/>
        <end position="274"/>
    </location>
</feature>
<sequence length="417" mass="46562">MNQQNHNFNPNDFEESSDSLKNQYLQQLGLNQNQQLQNFNLNNPSLHNENPFNALSPLFLQSFANNASINESQVSNPSEQPFSFADPDLNSFTNSSFASNIINSQTQAIPINSKLRNFDNRNMNQTGSPFTLDYDANTFTAPPNPHSPSSQFDSSKKFDMFSPLIDEVADISPANSYKPHNMASALNNYLLLELQNIVGSPPTSPSYYSTSLPTMNVIARNMANLGNPPELQTVVESSPFVNSFSFQSSGLHYSPGSPFPGNLDSRDTEMEPRGRVSAITEKRRRRRESHNAVERRRRDNINEQIQELYSLLPASMKDPGTKPNKGLILRKSVAYIKELLNKNPDIDSTMKNSGGHSNSSETNLSQSYNPNSSSGLAAMLNANEYTLQTSTNNNSYYQTGMQTNQENKIVKDTHNNH</sequence>
<comment type="subcellular location">
    <subcellularLocation>
        <location evidence="1">Nucleus</location>
    </subcellularLocation>
</comment>
<dbReference type="Proteomes" id="UP000245591">
    <property type="component" value="Unassembled WGS sequence"/>
</dbReference>
<keyword evidence="3" id="KW-0238">DNA-binding</keyword>
<evidence type="ECO:0000256" key="5">
    <source>
        <dbReference type="ARBA" id="ARBA00023242"/>
    </source>
</evidence>
<accession>A0A2U1IW59</accession>
<evidence type="ECO:0000256" key="4">
    <source>
        <dbReference type="ARBA" id="ARBA00023163"/>
    </source>
</evidence>
<reference evidence="8 9" key="1">
    <citation type="journal article" date="2018" name="MBio">
        <title>Comparative Genomics Reveals the Core Gene Toolbox for the Fungus-Insect Symbiosis.</title>
        <authorList>
            <person name="Wang Y."/>
            <person name="Stata M."/>
            <person name="Wang W."/>
            <person name="Stajich J.E."/>
            <person name="White M.M."/>
            <person name="Moncalvo J.M."/>
        </authorList>
    </citation>
    <scope>NUCLEOTIDE SEQUENCE [LARGE SCALE GENOMIC DNA]</scope>
    <source>
        <strain evidence="8 9">AUS-126-30</strain>
    </source>
</reference>
<keyword evidence="9" id="KW-1185">Reference proteome</keyword>
<feature type="compositionally biased region" description="Polar residues" evidence="6">
    <location>
        <begin position="349"/>
        <end position="372"/>
    </location>
</feature>
<feature type="region of interest" description="Disordered" evidence="6">
    <location>
        <begin position="396"/>
        <end position="417"/>
    </location>
</feature>
<dbReference type="PROSITE" id="PS50888">
    <property type="entry name" value="BHLH"/>
    <property type="match status" value="1"/>
</dbReference>
<gene>
    <name evidence="8" type="ORF">BB558_007025</name>
</gene>
<dbReference type="AlphaFoldDB" id="A0A2U1IW59"/>
<evidence type="ECO:0000259" key="7">
    <source>
        <dbReference type="PROSITE" id="PS50888"/>
    </source>
</evidence>
<proteinExistence type="predicted"/>
<dbReference type="GO" id="GO:0000981">
    <property type="term" value="F:DNA-binding transcription factor activity, RNA polymerase II-specific"/>
    <property type="evidence" value="ECO:0007669"/>
    <property type="project" value="TreeGrafter"/>
</dbReference>
<feature type="domain" description="BHLH" evidence="7">
    <location>
        <begin position="285"/>
        <end position="339"/>
    </location>
</feature>
<evidence type="ECO:0000313" key="9">
    <source>
        <dbReference type="Proteomes" id="UP000245591"/>
    </source>
</evidence>
<keyword evidence="2" id="KW-0805">Transcription regulation</keyword>
<evidence type="ECO:0000256" key="3">
    <source>
        <dbReference type="ARBA" id="ARBA00023125"/>
    </source>
</evidence>
<dbReference type="GO" id="GO:0000978">
    <property type="term" value="F:RNA polymerase II cis-regulatory region sequence-specific DNA binding"/>
    <property type="evidence" value="ECO:0007669"/>
    <property type="project" value="TreeGrafter"/>
</dbReference>
<dbReference type="Gene3D" id="4.10.280.10">
    <property type="entry name" value="Helix-loop-helix DNA-binding domain"/>
    <property type="match status" value="1"/>
</dbReference>
<dbReference type="PANTHER" id="PTHR15741">
    <property type="entry name" value="BASIC HELIX-LOOP-HELIX ZIP TRANSCRIPTION FACTOR"/>
    <property type="match status" value="1"/>
</dbReference>
<evidence type="ECO:0000256" key="6">
    <source>
        <dbReference type="SAM" id="MobiDB-lite"/>
    </source>
</evidence>
<dbReference type="CDD" id="cd11387">
    <property type="entry name" value="bHLHzip_USF_MITF"/>
    <property type="match status" value="1"/>
</dbReference>
<keyword evidence="4" id="KW-0804">Transcription</keyword>
<dbReference type="SUPFAM" id="SSF47459">
    <property type="entry name" value="HLH, helix-loop-helix DNA-binding domain"/>
    <property type="match status" value="1"/>
</dbReference>
<evidence type="ECO:0000256" key="1">
    <source>
        <dbReference type="ARBA" id="ARBA00004123"/>
    </source>
</evidence>